<evidence type="ECO:0008006" key="3">
    <source>
        <dbReference type="Google" id="ProtNLM"/>
    </source>
</evidence>
<evidence type="ECO:0000313" key="2">
    <source>
        <dbReference type="Proteomes" id="UP000260005"/>
    </source>
</evidence>
<dbReference type="EMBL" id="MF001358">
    <property type="protein sequence ID" value="ASZ76700.1"/>
    <property type="molecule type" value="Genomic_DNA"/>
</dbReference>
<proteinExistence type="predicted"/>
<dbReference type="Gene3D" id="3.40.630.10">
    <property type="entry name" value="Zn peptidases"/>
    <property type="match status" value="1"/>
</dbReference>
<sequence length="368" mass="43189">MGLLKKGEFYKMQKKELGLQTFKNILQMTQEGLHFYLLGQIESMYDSRDIYRVDGSFIYAKGDIPVLMLAHLDTVHTVAPTEETIFHDKEKNVLWCPDGIGGDDRCGVFSILDMLTQGYRPHVLFCWDEEIGTIGSSFFTKNVENYFGEDVQTALTEINFAIQLDRKGFGESVYYYLDNIDFEEYINSFGFKTHNGSYTDICQVCPEFGFAGVNLSAGYMDEHTCYERIYINEMYKTQRKVKEILEDQYQNPKFYEYKEDSYTGYNNYGYSNYYQNGSYCYWGDEDVYDESDYLNYEDDETSFVPYKSRNKKKETEQCEFCFLDKGTVPWSDTDNEVLSHLCDECREKYLEDVSQKERYTKAINNDGK</sequence>
<name>A0A249XXJ4_9CAUD</name>
<keyword evidence="2" id="KW-1185">Reference proteome</keyword>
<dbReference type="SUPFAM" id="SSF53187">
    <property type="entry name" value="Zn-dependent exopeptidases"/>
    <property type="match status" value="1"/>
</dbReference>
<organism evidence="1 2">
    <name type="scientific">Enterococcus phage EF1</name>
    <dbReference type="NCBI Taxonomy" id="2025813"/>
    <lineage>
        <taxon>Viruses</taxon>
        <taxon>Duplodnaviria</taxon>
        <taxon>Heunggongvirae</taxon>
        <taxon>Uroviricota</taxon>
        <taxon>Caudoviricetes</taxon>
    </lineage>
</organism>
<protein>
    <recommendedName>
        <fullName evidence="3">Peptidase M28 domain-containing protein</fullName>
    </recommendedName>
</protein>
<evidence type="ECO:0000313" key="1">
    <source>
        <dbReference type="EMBL" id="ASZ76700.1"/>
    </source>
</evidence>
<reference evidence="1 2" key="1">
    <citation type="submission" date="2017-04" db="EMBL/GenBank/DDBJ databases">
        <title>Complete Genome Sequence of Lytic Bacteriophage EF1 Infecting Enterococcus faecalis Isolates.</title>
        <authorList>
            <person name="Kim D."/>
            <person name="Kim Y.J."/>
            <person name="Han B.K."/>
            <person name="Kim H."/>
        </authorList>
    </citation>
    <scope>NUCLEOTIDE SEQUENCE [LARGE SCALE GENOMIC DNA]</scope>
</reference>
<accession>A0A249XXJ4</accession>
<dbReference type="Proteomes" id="UP000260005">
    <property type="component" value="Segment"/>
</dbReference>